<gene>
    <name evidence="2" type="ORF">SE17_29340</name>
</gene>
<dbReference type="PANTHER" id="PTHR47691:SF3">
    <property type="entry name" value="HTH-TYPE TRANSCRIPTIONAL REGULATOR RV0890C-RELATED"/>
    <property type="match status" value="1"/>
</dbReference>
<feature type="domain" description="HTH luxR-type" evidence="1">
    <location>
        <begin position="326"/>
        <end position="391"/>
    </location>
</feature>
<protein>
    <recommendedName>
        <fullName evidence="1">HTH luxR-type domain-containing protein</fullName>
    </recommendedName>
</protein>
<dbReference type="CDD" id="cd06170">
    <property type="entry name" value="LuxR_C_like"/>
    <property type="match status" value="1"/>
</dbReference>
<accession>A0A0P9DBZ4</accession>
<dbReference type="PANTHER" id="PTHR47691">
    <property type="entry name" value="REGULATOR-RELATED"/>
    <property type="match status" value="1"/>
</dbReference>
<organism evidence="2 3">
    <name type="scientific">Kouleothrix aurantiaca</name>
    <dbReference type="NCBI Taxonomy" id="186479"/>
    <lineage>
        <taxon>Bacteria</taxon>
        <taxon>Bacillati</taxon>
        <taxon>Chloroflexota</taxon>
        <taxon>Chloroflexia</taxon>
        <taxon>Chloroflexales</taxon>
        <taxon>Roseiflexineae</taxon>
        <taxon>Roseiflexaceae</taxon>
        <taxon>Kouleothrix</taxon>
    </lineage>
</organism>
<dbReference type="SUPFAM" id="SSF48452">
    <property type="entry name" value="TPR-like"/>
    <property type="match status" value="1"/>
</dbReference>
<evidence type="ECO:0000313" key="3">
    <source>
        <dbReference type="Proteomes" id="UP000050509"/>
    </source>
</evidence>
<dbReference type="Gene3D" id="1.25.40.10">
    <property type="entry name" value="Tetratricopeptide repeat domain"/>
    <property type="match status" value="1"/>
</dbReference>
<dbReference type="PRINTS" id="PR00038">
    <property type="entry name" value="HTHLUXR"/>
</dbReference>
<dbReference type="InterPro" id="IPR000792">
    <property type="entry name" value="Tscrpt_reg_LuxR_C"/>
</dbReference>
<evidence type="ECO:0000259" key="1">
    <source>
        <dbReference type="PROSITE" id="PS50043"/>
    </source>
</evidence>
<dbReference type="InterPro" id="IPR016032">
    <property type="entry name" value="Sig_transdc_resp-reg_C-effctor"/>
</dbReference>
<name>A0A0P9DBZ4_9CHLR</name>
<dbReference type="Gene3D" id="1.10.10.10">
    <property type="entry name" value="Winged helix-like DNA-binding domain superfamily/Winged helix DNA-binding domain"/>
    <property type="match status" value="1"/>
</dbReference>
<evidence type="ECO:0000313" key="2">
    <source>
        <dbReference type="EMBL" id="KPV50026.1"/>
    </source>
</evidence>
<dbReference type="PROSITE" id="PS50043">
    <property type="entry name" value="HTH_LUXR_2"/>
    <property type="match status" value="1"/>
</dbReference>
<dbReference type="Pfam" id="PF13176">
    <property type="entry name" value="TPR_7"/>
    <property type="match status" value="1"/>
</dbReference>
<dbReference type="Pfam" id="PF00196">
    <property type="entry name" value="GerE"/>
    <property type="match status" value="1"/>
</dbReference>
<dbReference type="InterPro" id="IPR011990">
    <property type="entry name" value="TPR-like_helical_dom_sf"/>
</dbReference>
<dbReference type="SUPFAM" id="SSF46894">
    <property type="entry name" value="C-terminal effector domain of the bipartite response regulators"/>
    <property type="match status" value="1"/>
</dbReference>
<dbReference type="Pfam" id="PF13424">
    <property type="entry name" value="TPR_12"/>
    <property type="match status" value="1"/>
</dbReference>
<dbReference type="AlphaFoldDB" id="A0A0P9DBZ4"/>
<dbReference type="InterPro" id="IPR036388">
    <property type="entry name" value="WH-like_DNA-bd_sf"/>
</dbReference>
<comment type="caution">
    <text evidence="2">The sequence shown here is derived from an EMBL/GenBank/DDBJ whole genome shotgun (WGS) entry which is preliminary data.</text>
</comment>
<dbReference type="SMART" id="SM00028">
    <property type="entry name" value="TPR"/>
    <property type="match status" value="3"/>
</dbReference>
<dbReference type="GO" id="GO:0006355">
    <property type="term" value="P:regulation of DNA-templated transcription"/>
    <property type="evidence" value="ECO:0007669"/>
    <property type="project" value="InterPro"/>
</dbReference>
<dbReference type="InterPro" id="IPR019734">
    <property type="entry name" value="TPR_rpt"/>
</dbReference>
<dbReference type="SMART" id="SM00421">
    <property type="entry name" value="HTH_LUXR"/>
    <property type="match status" value="1"/>
</dbReference>
<proteinExistence type="predicted"/>
<sequence length="393" mass="42098">MQEGLAWFERLFAQAHASVSPLVRASAYSFAAFLTDFLDMADATQTYGREAVAIAEAAGEEGKQVLGLALGALGSAARAFGDYEQAYALAERCAELYRDEPSPFLYLGMTLLVQGGLAIELGLYAAARAALDRSLVLARAAGDAFRTAHTINTLGDLHRCEGQYAAAQAMYQQSIELFRDVGAGRDLAAPLLNLGHACLHLGEFARARDFFGESLAIMEGNSERSWPGQPAVVECLLGFAALAIASGAADAGTRLLAAVGTLGMQHAKFSWAATRTEYEYYFALARAQLSESEFQAAQSAGRAFSLKQAIEHARYVALRTPTSPAAPETSGALTVREREVVALIAQGRSNSEIAETLVLSKRTVEKHIANILAKLGFTNRAEIVRWALDHDTA</sequence>
<reference evidence="2 3" key="1">
    <citation type="submission" date="2015-09" db="EMBL/GenBank/DDBJ databases">
        <title>Draft genome sequence of Kouleothrix aurantiaca JCM 19913.</title>
        <authorList>
            <person name="Hemp J."/>
        </authorList>
    </citation>
    <scope>NUCLEOTIDE SEQUENCE [LARGE SCALE GENOMIC DNA]</scope>
    <source>
        <strain evidence="2 3">COM-B</strain>
    </source>
</reference>
<keyword evidence="3" id="KW-1185">Reference proteome</keyword>
<dbReference type="GO" id="GO:0003677">
    <property type="term" value="F:DNA binding"/>
    <property type="evidence" value="ECO:0007669"/>
    <property type="project" value="InterPro"/>
</dbReference>
<dbReference type="PROSITE" id="PS00622">
    <property type="entry name" value="HTH_LUXR_1"/>
    <property type="match status" value="1"/>
</dbReference>
<dbReference type="Proteomes" id="UP000050509">
    <property type="component" value="Unassembled WGS sequence"/>
</dbReference>
<dbReference type="EMBL" id="LJCR01001621">
    <property type="protein sequence ID" value="KPV50026.1"/>
    <property type="molecule type" value="Genomic_DNA"/>
</dbReference>